<dbReference type="AlphaFoldDB" id="A0A6F9EB38"/>
<accession>A0A6F9EB38</accession>
<dbReference type="EMBL" id="LR792683">
    <property type="protein sequence ID" value="CAB3394547.1"/>
    <property type="molecule type" value="Genomic_DNA"/>
</dbReference>
<proteinExistence type="predicted"/>
<dbReference type="Proteomes" id="UP000502196">
    <property type="component" value="Chromosome"/>
</dbReference>
<sequence>MIPVKITLQGTQGMSLIPGESATVRIHK</sequence>
<name>A0A6F9EB38_9BACL</name>
<gene>
    <name evidence="1" type="ORF">COOX1_2468</name>
</gene>
<protein>
    <submittedName>
        <fullName evidence="1">Uncharacterized protein</fullName>
    </submittedName>
</protein>
<evidence type="ECO:0000313" key="2">
    <source>
        <dbReference type="Proteomes" id="UP000502196"/>
    </source>
</evidence>
<organism evidence="1 2">
    <name type="scientific">Kyrpidia spormannii</name>
    <dbReference type="NCBI Taxonomy" id="2055160"/>
    <lineage>
        <taxon>Bacteria</taxon>
        <taxon>Bacillati</taxon>
        <taxon>Bacillota</taxon>
        <taxon>Bacilli</taxon>
        <taxon>Bacillales</taxon>
        <taxon>Alicyclobacillaceae</taxon>
        <taxon>Kyrpidia</taxon>
    </lineage>
</organism>
<reference evidence="1 2" key="1">
    <citation type="submission" date="2020-04" db="EMBL/GenBank/DDBJ databases">
        <authorList>
            <person name="Hogendoorn C."/>
        </authorList>
    </citation>
    <scope>NUCLEOTIDE SEQUENCE [LARGE SCALE GENOMIC DNA]</scope>
    <source>
        <strain evidence="1">COOX1</strain>
    </source>
</reference>
<evidence type="ECO:0000313" key="1">
    <source>
        <dbReference type="EMBL" id="CAB3394547.1"/>
    </source>
</evidence>